<keyword evidence="3" id="KW-1185">Reference proteome</keyword>
<sequence length="106" mass="11290">MKAEKPRTGLMDARRLNFRFSGDGTRLACLSGGRDLGVTLWRLTGDRPEAVSLPAGGLTPMTLPVPTRDDTVVLCHIGEQGTHRFTLAGPVGDGTAHAREPVVVRG</sequence>
<feature type="non-terminal residue" evidence="2">
    <location>
        <position position="106"/>
    </location>
</feature>
<dbReference type="Proteomes" id="UP001597024">
    <property type="component" value="Unassembled WGS sequence"/>
</dbReference>
<feature type="compositionally biased region" description="Basic and acidic residues" evidence="1">
    <location>
        <begin position="96"/>
        <end position="106"/>
    </location>
</feature>
<dbReference type="EMBL" id="JBHTHX010003282">
    <property type="protein sequence ID" value="MFD0891554.1"/>
    <property type="molecule type" value="Genomic_DNA"/>
</dbReference>
<feature type="region of interest" description="Disordered" evidence="1">
    <location>
        <begin position="86"/>
        <end position="106"/>
    </location>
</feature>
<accession>A0ABW3E7V4</accession>
<proteinExistence type="predicted"/>
<evidence type="ECO:0000256" key="1">
    <source>
        <dbReference type="SAM" id="MobiDB-lite"/>
    </source>
</evidence>
<evidence type="ECO:0000313" key="3">
    <source>
        <dbReference type="Proteomes" id="UP001597024"/>
    </source>
</evidence>
<protein>
    <recommendedName>
        <fullName evidence="4">WD40 repeat domain-containing protein</fullName>
    </recommendedName>
</protein>
<gene>
    <name evidence="2" type="ORF">ACFQ08_43985</name>
</gene>
<comment type="caution">
    <text evidence="2">The sequence shown here is derived from an EMBL/GenBank/DDBJ whole genome shotgun (WGS) entry which is preliminary data.</text>
</comment>
<evidence type="ECO:0008006" key="4">
    <source>
        <dbReference type="Google" id="ProtNLM"/>
    </source>
</evidence>
<evidence type="ECO:0000313" key="2">
    <source>
        <dbReference type="EMBL" id="MFD0891554.1"/>
    </source>
</evidence>
<organism evidence="2 3">
    <name type="scientific">Streptosporangium algeriense</name>
    <dbReference type="NCBI Taxonomy" id="1682748"/>
    <lineage>
        <taxon>Bacteria</taxon>
        <taxon>Bacillati</taxon>
        <taxon>Actinomycetota</taxon>
        <taxon>Actinomycetes</taxon>
        <taxon>Streptosporangiales</taxon>
        <taxon>Streptosporangiaceae</taxon>
        <taxon>Streptosporangium</taxon>
    </lineage>
</organism>
<name>A0ABW3E7V4_9ACTN</name>
<reference evidence="3" key="1">
    <citation type="journal article" date="2019" name="Int. J. Syst. Evol. Microbiol.">
        <title>The Global Catalogue of Microorganisms (GCM) 10K type strain sequencing project: providing services to taxonomists for standard genome sequencing and annotation.</title>
        <authorList>
            <consortium name="The Broad Institute Genomics Platform"/>
            <consortium name="The Broad Institute Genome Sequencing Center for Infectious Disease"/>
            <person name="Wu L."/>
            <person name="Ma J."/>
        </authorList>
    </citation>
    <scope>NUCLEOTIDE SEQUENCE [LARGE SCALE GENOMIC DNA]</scope>
    <source>
        <strain evidence="3">CCUG 62974</strain>
    </source>
</reference>